<evidence type="ECO:0000256" key="4">
    <source>
        <dbReference type="ARBA" id="ARBA00022614"/>
    </source>
</evidence>
<dbReference type="PROSITE" id="PS00108">
    <property type="entry name" value="PROTEIN_KINASE_ST"/>
    <property type="match status" value="1"/>
</dbReference>
<dbReference type="PROSITE" id="PS00107">
    <property type="entry name" value="PROTEIN_KINASE_ATP"/>
    <property type="match status" value="1"/>
</dbReference>
<dbReference type="AlphaFoldDB" id="A0A834T0F5"/>
<dbReference type="Gene3D" id="2.60.120.430">
    <property type="entry name" value="Galactose-binding lectin"/>
    <property type="match status" value="1"/>
</dbReference>
<keyword evidence="7" id="KW-0732">Signal</keyword>
<dbReference type="FunFam" id="3.80.10.10:FF:000129">
    <property type="entry name" value="Leucine-rich repeat receptor-like kinase"/>
    <property type="match status" value="1"/>
</dbReference>
<dbReference type="Pfam" id="PF07714">
    <property type="entry name" value="PK_Tyr_Ser-Thr"/>
    <property type="match status" value="1"/>
</dbReference>
<keyword evidence="4" id="KW-0433">Leucine-rich repeat</keyword>
<dbReference type="GO" id="GO:0004674">
    <property type="term" value="F:protein serine/threonine kinase activity"/>
    <property type="evidence" value="ECO:0007669"/>
    <property type="project" value="UniProtKB-KW"/>
</dbReference>
<keyword evidence="6 17" id="KW-0812">Transmembrane</keyword>
<dbReference type="PANTHER" id="PTHR45631">
    <property type="entry name" value="OS07G0107800 PROTEIN-RELATED"/>
    <property type="match status" value="1"/>
</dbReference>
<dbReference type="PROSITE" id="PS50011">
    <property type="entry name" value="PROTEIN_KINASE_DOM"/>
    <property type="match status" value="1"/>
</dbReference>
<keyword evidence="20" id="KW-1185">Reference proteome</keyword>
<accession>A0A834T0F5</accession>
<dbReference type="Gene3D" id="3.80.10.10">
    <property type="entry name" value="Ribonuclease Inhibitor"/>
    <property type="match status" value="1"/>
</dbReference>
<reference evidence="19" key="1">
    <citation type="submission" date="2020-09" db="EMBL/GenBank/DDBJ databases">
        <title>Genome-Enabled Discovery of Anthraquinone Biosynthesis in Senna tora.</title>
        <authorList>
            <person name="Kang S.-H."/>
            <person name="Pandey R.P."/>
            <person name="Lee C.-M."/>
            <person name="Sim J.-S."/>
            <person name="Jeong J.-T."/>
            <person name="Choi B.-S."/>
            <person name="Jung M."/>
            <person name="Ginzburg D."/>
            <person name="Zhao K."/>
            <person name="Won S.Y."/>
            <person name="Oh T.-J."/>
            <person name="Yu Y."/>
            <person name="Kim N.-H."/>
            <person name="Lee O.R."/>
            <person name="Lee T.-H."/>
            <person name="Bashyal P."/>
            <person name="Kim T.-S."/>
            <person name="Lee W.-H."/>
            <person name="Kawkins C."/>
            <person name="Kim C.-K."/>
            <person name="Kim J.S."/>
            <person name="Ahn B.O."/>
            <person name="Rhee S.Y."/>
            <person name="Sohng J.K."/>
        </authorList>
    </citation>
    <scope>NUCLEOTIDE SEQUENCE</scope>
    <source>
        <tissue evidence="19">Leaf</tissue>
    </source>
</reference>
<dbReference type="Proteomes" id="UP000634136">
    <property type="component" value="Unassembled WGS sequence"/>
</dbReference>
<dbReference type="Pfam" id="PF13855">
    <property type="entry name" value="LRR_8"/>
    <property type="match status" value="1"/>
</dbReference>
<dbReference type="GO" id="GO:0005524">
    <property type="term" value="F:ATP binding"/>
    <property type="evidence" value="ECO:0007669"/>
    <property type="project" value="UniProtKB-UniRule"/>
</dbReference>
<name>A0A834T0F5_9FABA</name>
<evidence type="ECO:0000313" key="19">
    <source>
        <dbReference type="EMBL" id="KAF7814193.1"/>
    </source>
</evidence>
<feature type="binding site" evidence="16">
    <location>
        <position position="580"/>
    </location>
    <ligand>
        <name>ATP</name>
        <dbReference type="ChEBI" id="CHEBI:30616"/>
    </ligand>
</feature>
<feature type="transmembrane region" description="Helical" evidence="17">
    <location>
        <begin position="496"/>
        <end position="518"/>
    </location>
</feature>
<keyword evidence="19" id="KW-0675">Receptor</keyword>
<evidence type="ECO:0000256" key="17">
    <source>
        <dbReference type="SAM" id="Phobius"/>
    </source>
</evidence>
<evidence type="ECO:0000256" key="14">
    <source>
        <dbReference type="ARBA" id="ARBA00047899"/>
    </source>
</evidence>
<keyword evidence="11 16" id="KW-0067">ATP-binding</keyword>
<evidence type="ECO:0000256" key="15">
    <source>
        <dbReference type="ARBA" id="ARBA00048679"/>
    </source>
</evidence>
<keyword evidence="3" id="KW-0723">Serine/threonine-protein kinase</keyword>
<evidence type="ECO:0000256" key="11">
    <source>
        <dbReference type="ARBA" id="ARBA00022840"/>
    </source>
</evidence>
<dbReference type="InterPro" id="IPR001245">
    <property type="entry name" value="Ser-Thr/Tyr_kinase_cat_dom"/>
</dbReference>
<evidence type="ECO:0000256" key="6">
    <source>
        <dbReference type="ARBA" id="ARBA00022692"/>
    </source>
</evidence>
<dbReference type="FunFam" id="3.30.200.20:FF:000394">
    <property type="entry name" value="Leucine-rich repeat receptor-like protein kinase"/>
    <property type="match status" value="1"/>
</dbReference>
<gene>
    <name evidence="19" type="ORF">G2W53_028162</name>
</gene>
<evidence type="ECO:0000259" key="18">
    <source>
        <dbReference type="PROSITE" id="PS50011"/>
    </source>
</evidence>
<evidence type="ECO:0000256" key="5">
    <source>
        <dbReference type="ARBA" id="ARBA00022679"/>
    </source>
</evidence>
<dbReference type="CDD" id="cd14066">
    <property type="entry name" value="STKc_IRAK"/>
    <property type="match status" value="1"/>
</dbReference>
<evidence type="ECO:0000256" key="16">
    <source>
        <dbReference type="PROSITE-ProRule" id="PRU10141"/>
    </source>
</evidence>
<comment type="catalytic activity">
    <reaction evidence="15">
        <text>L-seryl-[protein] + ATP = O-phospho-L-seryl-[protein] + ADP + H(+)</text>
        <dbReference type="Rhea" id="RHEA:17989"/>
        <dbReference type="Rhea" id="RHEA-COMP:9863"/>
        <dbReference type="Rhea" id="RHEA-COMP:11604"/>
        <dbReference type="ChEBI" id="CHEBI:15378"/>
        <dbReference type="ChEBI" id="CHEBI:29999"/>
        <dbReference type="ChEBI" id="CHEBI:30616"/>
        <dbReference type="ChEBI" id="CHEBI:83421"/>
        <dbReference type="ChEBI" id="CHEBI:456216"/>
        <dbReference type="EC" id="2.7.11.1"/>
    </reaction>
</comment>
<evidence type="ECO:0000256" key="7">
    <source>
        <dbReference type="ARBA" id="ARBA00022729"/>
    </source>
</evidence>
<keyword evidence="10 19" id="KW-0418">Kinase</keyword>
<dbReference type="EMBL" id="JAAIUW010000009">
    <property type="protein sequence ID" value="KAF7814193.1"/>
    <property type="molecule type" value="Genomic_DNA"/>
</dbReference>
<dbReference type="InterPro" id="IPR032675">
    <property type="entry name" value="LRR_dom_sf"/>
</dbReference>
<dbReference type="Pfam" id="PF12819">
    <property type="entry name" value="Malectin_like"/>
    <property type="match status" value="1"/>
</dbReference>
<keyword evidence="8" id="KW-0677">Repeat</keyword>
<protein>
    <recommendedName>
        <fullName evidence="2">non-specific serine/threonine protein kinase</fullName>
        <ecNumber evidence="2">2.7.11.1</ecNumber>
    </recommendedName>
</protein>
<keyword evidence="12 17" id="KW-1133">Transmembrane helix</keyword>
<dbReference type="Gene3D" id="3.30.200.20">
    <property type="entry name" value="Phosphorylase Kinase, domain 1"/>
    <property type="match status" value="1"/>
</dbReference>
<dbReference type="SUPFAM" id="SSF56112">
    <property type="entry name" value="Protein kinase-like (PK-like)"/>
    <property type="match status" value="1"/>
</dbReference>
<evidence type="ECO:0000256" key="3">
    <source>
        <dbReference type="ARBA" id="ARBA00022527"/>
    </source>
</evidence>
<evidence type="ECO:0000256" key="13">
    <source>
        <dbReference type="ARBA" id="ARBA00023136"/>
    </source>
</evidence>
<dbReference type="Gene3D" id="1.10.510.10">
    <property type="entry name" value="Transferase(Phosphotransferase) domain 1"/>
    <property type="match status" value="1"/>
</dbReference>
<keyword evidence="13 17" id="KW-0472">Membrane</keyword>
<comment type="catalytic activity">
    <reaction evidence="14">
        <text>L-threonyl-[protein] + ATP = O-phospho-L-threonyl-[protein] + ADP + H(+)</text>
        <dbReference type="Rhea" id="RHEA:46608"/>
        <dbReference type="Rhea" id="RHEA-COMP:11060"/>
        <dbReference type="Rhea" id="RHEA-COMP:11605"/>
        <dbReference type="ChEBI" id="CHEBI:15378"/>
        <dbReference type="ChEBI" id="CHEBI:30013"/>
        <dbReference type="ChEBI" id="CHEBI:30616"/>
        <dbReference type="ChEBI" id="CHEBI:61977"/>
        <dbReference type="ChEBI" id="CHEBI:456216"/>
        <dbReference type="EC" id="2.7.11.1"/>
    </reaction>
</comment>
<dbReference type="OrthoDB" id="2017114at2759"/>
<dbReference type="EC" id="2.7.11.1" evidence="2"/>
<dbReference type="PANTHER" id="PTHR45631:SF212">
    <property type="entry name" value="PROTEIN KINASE DOMAIN-CONTAINING PROTEIN"/>
    <property type="match status" value="1"/>
</dbReference>
<dbReference type="InterPro" id="IPR024788">
    <property type="entry name" value="Malectin-like_Carb-bd_dom"/>
</dbReference>
<evidence type="ECO:0000256" key="12">
    <source>
        <dbReference type="ARBA" id="ARBA00022989"/>
    </source>
</evidence>
<dbReference type="InterPro" id="IPR001611">
    <property type="entry name" value="Leu-rich_rpt"/>
</dbReference>
<evidence type="ECO:0000256" key="1">
    <source>
        <dbReference type="ARBA" id="ARBA00004167"/>
    </source>
</evidence>
<dbReference type="GO" id="GO:0016020">
    <property type="term" value="C:membrane"/>
    <property type="evidence" value="ECO:0007669"/>
    <property type="project" value="UniProtKB-SubCell"/>
</dbReference>
<evidence type="ECO:0000256" key="10">
    <source>
        <dbReference type="ARBA" id="ARBA00022777"/>
    </source>
</evidence>
<dbReference type="InterPro" id="IPR017441">
    <property type="entry name" value="Protein_kinase_ATP_BS"/>
</dbReference>
<evidence type="ECO:0000256" key="9">
    <source>
        <dbReference type="ARBA" id="ARBA00022741"/>
    </source>
</evidence>
<comment type="subcellular location">
    <subcellularLocation>
        <location evidence="1">Membrane</location>
        <topology evidence="1">Single-pass membrane protein</topology>
    </subcellularLocation>
</comment>
<evidence type="ECO:0000256" key="2">
    <source>
        <dbReference type="ARBA" id="ARBA00012513"/>
    </source>
</evidence>
<comment type="caution">
    <text evidence="19">The sequence shown here is derived from an EMBL/GenBank/DDBJ whole genome shotgun (WGS) entry which is preliminary data.</text>
</comment>
<feature type="domain" description="Protein kinase" evidence="18">
    <location>
        <begin position="552"/>
        <end position="824"/>
    </location>
</feature>
<dbReference type="PRINTS" id="PR00019">
    <property type="entry name" value="LEURICHRPT"/>
</dbReference>
<sequence length="857" mass="96588">MGACTNLQVAAQNEVGVDRSGFISIDCGAKEDYMDETSGIWYETDENYIQTGTNYVTSTETDSPFEPNPTTDAQISTLRSFPEGQRNCYTLKPKQPTENNNNINKYLIRAVFAYGNYDNKNQAPIFDIYLGVNYWTRMQLSDYNFNFFGAYFNNIIRHYEIIISQLSIEEENNGMVQVCLVNIGQGTPFINSLELRPIFNNSIYSYHSNNSTSLPLYVDARVDVGTRLPLTSFRYKDDIYDRLWNFNKYNSLLSVYYNYSNNWYPLNTSAEISTGDSAYKVPPQVLRTAVQTLNRSYSIFWNGTFGTSQQYLVFLHFAEIEKLPSAHKRVISVTIGDNDSFIQPLHYLQPLTLCSKNPTKVNAIKVIKGTYEVSKISWQGDPCVPPNLAWDGLNCSSDKNPRIISLNLRSSKLTGQIITSFAHLEKLELLDLSNNELTGQLPEFLANLPNLKLLNLTGNKLTGKIPKALREKANLQLSVANNPGLCQTDSCKNYKFVIPLIGSIAVLVIIVIVSILIWRLRKKIMLDHSKKTRFLKQKNQAFSYSHILCITNDFETTIGEGGFGKVYLGTLEDDTQVAVKLLSPSSKQGYKEFQSEAQLLTVIHHKNLVSLVGYCNEDNVKALVYEYMDNGDLSQLLSEKNPNVLKWNERLKVAVDAAKGLEYLHNGCKTPIIHRDLKPSNILLNKSMLAKIADFGLSKAFKNDKDSHLSTQPAGTPGYIDPEFQRSGNLNKKSDIYSFGMILLQLITGHPPIRRFEKISFIVDWVGPKIECGDIQGIVDSRLDAEFGVISAWKVVEIAMSCIASEPNQRPDISFILQELKECLALEMDHVKTYKNASSSSLNYIGHSEPMTLPSAR</sequence>
<evidence type="ECO:0000256" key="8">
    <source>
        <dbReference type="ARBA" id="ARBA00022737"/>
    </source>
</evidence>
<dbReference type="InterPro" id="IPR011009">
    <property type="entry name" value="Kinase-like_dom_sf"/>
</dbReference>
<dbReference type="InterPro" id="IPR000719">
    <property type="entry name" value="Prot_kinase_dom"/>
</dbReference>
<keyword evidence="5" id="KW-0808">Transferase</keyword>
<keyword evidence="9 16" id="KW-0547">Nucleotide-binding</keyword>
<organism evidence="19 20">
    <name type="scientific">Senna tora</name>
    <dbReference type="NCBI Taxonomy" id="362788"/>
    <lineage>
        <taxon>Eukaryota</taxon>
        <taxon>Viridiplantae</taxon>
        <taxon>Streptophyta</taxon>
        <taxon>Embryophyta</taxon>
        <taxon>Tracheophyta</taxon>
        <taxon>Spermatophyta</taxon>
        <taxon>Magnoliopsida</taxon>
        <taxon>eudicotyledons</taxon>
        <taxon>Gunneridae</taxon>
        <taxon>Pentapetalae</taxon>
        <taxon>rosids</taxon>
        <taxon>fabids</taxon>
        <taxon>Fabales</taxon>
        <taxon>Fabaceae</taxon>
        <taxon>Caesalpinioideae</taxon>
        <taxon>Cassia clade</taxon>
        <taxon>Senna</taxon>
    </lineage>
</organism>
<dbReference type="InterPro" id="IPR008271">
    <property type="entry name" value="Ser/Thr_kinase_AS"/>
</dbReference>
<dbReference type="FunFam" id="1.10.510.10:FF:000095">
    <property type="entry name" value="protein STRUBBELIG-RECEPTOR FAMILY 8"/>
    <property type="match status" value="1"/>
</dbReference>
<dbReference type="SMART" id="SM00220">
    <property type="entry name" value="S_TKc"/>
    <property type="match status" value="1"/>
</dbReference>
<proteinExistence type="predicted"/>
<evidence type="ECO:0000313" key="20">
    <source>
        <dbReference type="Proteomes" id="UP000634136"/>
    </source>
</evidence>
<dbReference type="SUPFAM" id="SSF52058">
    <property type="entry name" value="L domain-like"/>
    <property type="match status" value="1"/>
</dbReference>